<keyword evidence="3" id="KW-1185">Reference proteome</keyword>
<keyword evidence="1" id="KW-0732">Signal</keyword>
<dbReference type="Gene3D" id="2.60.120.260">
    <property type="entry name" value="Galactose-binding domain-like"/>
    <property type="match status" value="1"/>
</dbReference>
<evidence type="ECO:0008006" key="4">
    <source>
        <dbReference type="Google" id="ProtNLM"/>
    </source>
</evidence>
<dbReference type="RefSeq" id="WP_162310206.1">
    <property type="nucleotide sequence ID" value="NZ_JACHGU010000005.1"/>
</dbReference>
<proteinExistence type="predicted"/>
<dbReference type="SUPFAM" id="SSF48452">
    <property type="entry name" value="TPR-like"/>
    <property type="match status" value="1"/>
</dbReference>
<sequence length="409" mass="45284">MNASRTWKRPLLLAALCAGLAFAAWRIVAHSAADILAGTDPQGALAWIPGHPDALLALAERQLADGRVDQAADTARRLLARAPLEGRAWRILAQYETARGHTDEARRHYIAAIRSSPHDIAARAWLLRDHLAHQRYTDALAEIDRILRISPRLGRTLVPILAQMAAADPTFADALVPLLSRQPRWRAPLLREIQSGKHPQAERVLGQLQRAGDLSPAEHQGWIEALMARRHWDEAYANWTSILPADARLSPVFNGDFGRPIGGYGFDWRIARVPGVNVDIRPDADPRQGMAARVRFNHRPAAHAGLQQALLLAPGRYRFQVRMRAEALRSDAGLEWVLLCAKGGHGLLGASERIQGTFGWTTMNWTAEVPENCPGQWLRLRNPVPSGIGQYVSGEVWIDDVSAKPETTR</sequence>
<feature type="signal peptide" evidence="1">
    <location>
        <begin position="1"/>
        <end position="23"/>
    </location>
</feature>
<feature type="chain" id="PRO_5031398788" description="Tetratricopeptide repeat protein" evidence="1">
    <location>
        <begin position="24"/>
        <end position="409"/>
    </location>
</feature>
<dbReference type="AlphaFoldDB" id="A0A7V8GNL2"/>
<evidence type="ECO:0000313" key="3">
    <source>
        <dbReference type="Proteomes" id="UP000462066"/>
    </source>
</evidence>
<name>A0A7V8GNL2_9GAMM</name>
<dbReference type="Gene3D" id="1.25.40.10">
    <property type="entry name" value="Tetratricopeptide repeat domain"/>
    <property type="match status" value="1"/>
</dbReference>
<comment type="caution">
    <text evidence="2">The sequence shown here is derived from an EMBL/GenBank/DDBJ whole genome shotgun (WGS) entry which is preliminary data.</text>
</comment>
<evidence type="ECO:0000313" key="2">
    <source>
        <dbReference type="EMBL" id="KAF1687188.1"/>
    </source>
</evidence>
<gene>
    <name evidence="2" type="ORF">B1992_04150</name>
</gene>
<dbReference type="EMBL" id="MWIP01000003">
    <property type="protein sequence ID" value="KAF1687188.1"/>
    <property type="molecule type" value="Genomic_DNA"/>
</dbReference>
<dbReference type="Proteomes" id="UP000462066">
    <property type="component" value="Unassembled WGS sequence"/>
</dbReference>
<accession>A0A7V8GNL2</accession>
<dbReference type="InterPro" id="IPR011990">
    <property type="entry name" value="TPR-like_helical_dom_sf"/>
</dbReference>
<evidence type="ECO:0000256" key="1">
    <source>
        <dbReference type="SAM" id="SignalP"/>
    </source>
</evidence>
<dbReference type="Pfam" id="PF14559">
    <property type="entry name" value="TPR_19"/>
    <property type="match status" value="1"/>
</dbReference>
<protein>
    <recommendedName>
        <fullName evidence="4">Tetratricopeptide repeat protein</fullName>
    </recommendedName>
</protein>
<reference evidence="2 3" key="1">
    <citation type="submission" date="2017-10" db="EMBL/GenBank/DDBJ databases">
        <title>Whole genome sequencing of Pseudoxanthomonas broegbernensis DSM 12573(T).</title>
        <authorList>
            <person name="Kumar S."/>
            <person name="Bansal K."/>
            <person name="Kaur A."/>
            <person name="Patil P."/>
            <person name="Sharma S."/>
            <person name="Patil P.B."/>
        </authorList>
    </citation>
    <scope>NUCLEOTIDE SEQUENCE [LARGE SCALE GENOMIC DNA]</scope>
    <source>
        <strain evidence="2 3">DSM 12573</strain>
    </source>
</reference>
<organism evidence="2 3">
    <name type="scientific">Pseudoxanthomonas broegbernensis</name>
    <dbReference type="NCBI Taxonomy" id="83619"/>
    <lineage>
        <taxon>Bacteria</taxon>
        <taxon>Pseudomonadati</taxon>
        <taxon>Pseudomonadota</taxon>
        <taxon>Gammaproteobacteria</taxon>
        <taxon>Lysobacterales</taxon>
        <taxon>Lysobacteraceae</taxon>
        <taxon>Pseudoxanthomonas</taxon>
    </lineage>
</organism>